<dbReference type="OrthoDB" id="66140at2157"/>
<feature type="transmembrane region" description="Helical" evidence="1">
    <location>
        <begin position="6"/>
        <end position="23"/>
    </location>
</feature>
<protein>
    <submittedName>
        <fullName evidence="2">Uncharacterized protein</fullName>
    </submittedName>
</protein>
<dbReference type="KEGG" id="mfe:Mefer_1589"/>
<gene>
    <name evidence="2" type="ORF">Mefer_1589</name>
</gene>
<dbReference type="HOGENOM" id="CLU_1472097_0_0_2"/>
<geneLocation type="plasmid" evidence="2 3">
    <name>pMEFER01</name>
</geneLocation>
<keyword evidence="1" id="KW-1133">Transmembrane helix</keyword>
<sequence length="165" mass="17974">MERNITIGLIIAFILVVAGAFLMHKDSGNGGFLLDFLKNHTENTTTADNSTINGTINETATNITDNSTGIEEISFDASAVYGNATNAVLISINAKENITVDLIQVFASFNNINFTKVKEVSNITLPTVVEVPANENATVMYYYLDIMYNGTEYRIPSEGAYNITT</sequence>
<dbReference type="AlphaFoldDB" id="C7P9N5"/>
<keyword evidence="1" id="KW-0812">Transmembrane</keyword>
<evidence type="ECO:0000313" key="2">
    <source>
        <dbReference type="EMBL" id="ACV25392.1"/>
    </source>
</evidence>
<dbReference type="RefSeq" id="WP_012795036.1">
    <property type="nucleotide sequence ID" value="NC_013157.1"/>
</dbReference>
<accession>C7P9N5</accession>
<evidence type="ECO:0000313" key="3">
    <source>
        <dbReference type="Proteomes" id="UP000001495"/>
    </source>
</evidence>
<reference evidence="2" key="1">
    <citation type="submission" date="2009-08" db="EMBL/GenBank/DDBJ databases">
        <title>Complete sequence of plasmid of Methanocaldococcus fervens AG86.</title>
        <authorList>
            <consortium name="US DOE Joint Genome Institute"/>
            <person name="Lucas S."/>
            <person name="Copeland A."/>
            <person name="Lapidus A."/>
            <person name="Glavina del Rio T."/>
            <person name="Tice H."/>
            <person name="Bruce D."/>
            <person name="Goodwin L."/>
            <person name="Pitluck S."/>
            <person name="Chertkov O."/>
            <person name="Detter J.C."/>
            <person name="Han C."/>
            <person name="Tapia R."/>
            <person name="Larimer F."/>
            <person name="Land M."/>
            <person name="Hauser L."/>
            <person name="Kyrpides N."/>
            <person name="Ovchinnikova G."/>
            <person name="Lupa-Sieprawska M."/>
            <person name="Whitman W.B."/>
        </authorList>
    </citation>
    <scope>NUCLEOTIDE SEQUENCE [LARGE SCALE GENOMIC DNA]</scope>
    <source>
        <strain evidence="2">AG86</strain>
        <plasmid evidence="2">pMEFER01</plasmid>
    </source>
</reference>
<keyword evidence="1" id="KW-0472">Membrane</keyword>
<dbReference type="eggNOG" id="arCOG08238">
    <property type="taxonomic scope" value="Archaea"/>
</dbReference>
<proteinExistence type="predicted"/>
<dbReference type="Proteomes" id="UP000001495">
    <property type="component" value="Plasmid pMEFER01"/>
</dbReference>
<keyword evidence="3" id="KW-1185">Reference proteome</keyword>
<dbReference type="EMBL" id="CP001697">
    <property type="protein sequence ID" value="ACV25392.1"/>
    <property type="molecule type" value="Genomic_DNA"/>
</dbReference>
<keyword evidence="2" id="KW-0614">Plasmid</keyword>
<dbReference type="GeneID" id="8366297"/>
<evidence type="ECO:0000256" key="1">
    <source>
        <dbReference type="SAM" id="Phobius"/>
    </source>
</evidence>
<organism evidence="2 3">
    <name type="scientific">Methanocaldococcus fervens (strain DSM 4213 / JCM 15782 / AG86)</name>
    <name type="common">Methanococcus fervens</name>
    <dbReference type="NCBI Taxonomy" id="573064"/>
    <lineage>
        <taxon>Archaea</taxon>
        <taxon>Methanobacteriati</taxon>
        <taxon>Methanobacteriota</taxon>
        <taxon>Methanomada group</taxon>
        <taxon>Methanococci</taxon>
        <taxon>Methanococcales</taxon>
        <taxon>Methanocaldococcaceae</taxon>
        <taxon>Methanocaldococcus</taxon>
    </lineage>
</organism>
<name>C7P9N5_METFA</name>